<proteinExistence type="predicted"/>
<sequence>MVPIRSTTPRSPKAALVAAKVASPTRRVASSSVQKPWTAASSSCMASGVRRSAMASITASGRPAPRAMARCACHMNWQVHSRATSRMASSFSRSGSEELKRVCSPKAWANCPMAGLRSSTL</sequence>
<dbReference type="HOGENOM" id="CLU_2036101_0_0_4"/>
<name>F5Y2A6_RAMTT</name>
<protein>
    <submittedName>
        <fullName evidence="1">Uncharacterized protein</fullName>
    </submittedName>
</protein>
<reference evidence="2" key="1">
    <citation type="submission" date="2006-01" db="EMBL/GenBank/DDBJ databases">
        <title>Genome of the cyst-dividing bacterium Ramlibacter tataouinensis.</title>
        <authorList>
            <person name="Barakat M."/>
            <person name="Ortet P."/>
            <person name="De Luca G."/>
            <person name="Jourlin-Castelli C."/>
            <person name="Ansaldi M."/>
            <person name="Py B."/>
            <person name="Fichant G."/>
            <person name="Coutinho P."/>
            <person name="Voulhoux R."/>
            <person name="Bastien O."/>
            <person name="Roy S."/>
            <person name="Marechal E."/>
            <person name="Henrissat B."/>
            <person name="Quentin Y."/>
            <person name="Noirot P."/>
            <person name="Filloux A."/>
            <person name="Mejean V."/>
            <person name="DuBow M."/>
            <person name="Barras F."/>
            <person name="Heulin T."/>
        </authorList>
    </citation>
    <scope>NUCLEOTIDE SEQUENCE [LARGE SCALE GENOMIC DNA]</scope>
    <source>
        <strain evidence="2">ATCC BAA-407 / DSM 14655 / LMG 21543 / TTB310</strain>
    </source>
</reference>
<reference evidence="1 2" key="2">
    <citation type="journal article" date="2011" name="PLoS ONE">
        <title>The Cyst-Dividing Bacterium Ramlibacter tataouinensis TTB310 Genome Reveals a Well-Stocked Toolbox for Adaptation to a Desert Environment.</title>
        <authorList>
            <person name="De Luca G."/>
            <person name="Barakat M."/>
            <person name="Ortet P."/>
            <person name="Fochesato S."/>
            <person name="Jourlin-Castelli C."/>
            <person name="Ansaldi M."/>
            <person name="Py B."/>
            <person name="Fichant G."/>
            <person name="Coutinho P.M."/>
            <person name="Voulhoux R."/>
            <person name="Bastien O."/>
            <person name="Marechal E."/>
            <person name="Henrissat B."/>
            <person name="Quentin Y."/>
            <person name="Noirot P."/>
            <person name="Filloux A."/>
            <person name="Mejean V."/>
            <person name="Dubow M.S."/>
            <person name="Barras F."/>
            <person name="Barbe V."/>
            <person name="Weissenbach J."/>
            <person name="Mihalcescu I."/>
            <person name="Vermeglio A."/>
            <person name="Achouak W."/>
            <person name="Heulin T."/>
        </authorList>
    </citation>
    <scope>NUCLEOTIDE SEQUENCE [LARGE SCALE GENOMIC DNA]</scope>
    <source>
        <strain evidence="2">ATCC BAA-407 / DSM 14655 / LMG 21543 / TTB310</strain>
    </source>
</reference>
<evidence type="ECO:0000313" key="2">
    <source>
        <dbReference type="Proteomes" id="UP000008385"/>
    </source>
</evidence>
<dbReference type="AlphaFoldDB" id="F5Y2A6"/>
<dbReference type="Proteomes" id="UP000008385">
    <property type="component" value="Chromosome"/>
</dbReference>
<evidence type="ECO:0000313" key="1">
    <source>
        <dbReference type="EMBL" id="AEG91080.1"/>
    </source>
</evidence>
<keyword evidence="2" id="KW-1185">Reference proteome</keyword>
<dbReference type="KEGG" id="rta:Rta_00200"/>
<organism evidence="1 2">
    <name type="scientific">Ramlibacter tataouinensis (strain ATCC BAA-407 / DSM 14655 / LMG 21543 / TTB310)</name>
    <dbReference type="NCBI Taxonomy" id="365046"/>
    <lineage>
        <taxon>Bacteria</taxon>
        <taxon>Pseudomonadati</taxon>
        <taxon>Pseudomonadota</taxon>
        <taxon>Betaproteobacteria</taxon>
        <taxon>Burkholderiales</taxon>
        <taxon>Comamonadaceae</taxon>
        <taxon>Ramlibacter</taxon>
    </lineage>
</organism>
<gene>
    <name evidence="1" type="ordered locus">Rta_00200</name>
</gene>
<accession>F5Y2A6</accession>
<dbReference type="EMBL" id="CP000245">
    <property type="protein sequence ID" value="AEG91080.1"/>
    <property type="molecule type" value="Genomic_DNA"/>
</dbReference>